<dbReference type="GO" id="GO:0050852">
    <property type="term" value="P:T cell receptor signaling pathway"/>
    <property type="evidence" value="ECO:0007669"/>
    <property type="project" value="TreeGrafter"/>
</dbReference>
<proteinExistence type="predicted"/>
<dbReference type="GO" id="GO:0009897">
    <property type="term" value="C:external side of plasma membrane"/>
    <property type="evidence" value="ECO:0007669"/>
    <property type="project" value="TreeGrafter"/>
</dbReference>
<reference evidence="5" key="1">
    <citation type="submission" date="2025-08" db="UniProtKB">
        <authorList>
            <consortium name="Ensembl"/>
        </authorList>
    </citation>
    <scope>IDENTIFICATION</scope>
</reference>
<dbReference type="Proteomes" id="UP000261560">
    <property type="component" value="Unplaced"/>
</dbReference>
<keyword evidence="6" id="KW-1185">Reference proteome</keyword>
<sequence length="205" mass="23479">MKEKKQTKLNSSTLKKLSSHGELLHFSWDGCNPTVEVSSCPGGNVLLSCSCKMRDLSEPFRWQMANNKEPVSVLREGEENLTEDFKGRVESFYKENPSNCSILLKNVTYIHHGKYTCYYRSGTFNYTSVNLHVYGKEILHLYIFKDKVISILNVKTYKISVLFFYYRIRNVMSLIVEPITFIPCVVAGATNDTQPTNCSSPGEYR</sequence>
<accession>A0A3B3CIE8</accession>
<evidence type="ECO:0000313" key="6">
    <source>
        <dbReference type="Proteomes" id="UP000261560"/>
    </source>
</evidence>
<reference evidence="5" key="2">
    <citation type="submission" date="2025-09" db="UniProtKB">
        <authorList>
            <consortium name="Ensembl"/>
        </authorList>
    </citation>
    <scope>IDENTIFICATION</scope>
</reference>
<dbReference type="InterPro" id="IPR036179">
    <property type="entry name" value="Ig-like_dom_sf"/>
</dbReference>
<keyword evidence="2" id="KW-0472">Membrane</keyword>
<organism evidence="5 6">
    <name type="scientific">Oryzias melastigma</name>
    <name type="common">Marine medaka</name>
    <dbReference type="NCBI Taxonomy" id="30732"/>
    <lineage>
        <taxon>Eukaryota</taxon>
        <taxon>Metazoa</taxon>
        <taxon>Chordata</taxon>
        <taxon>Craniata</taxon>
        <taxon>Vertebrata</taxon>
        <taxon>Euteleostomi</taxon>
        <taxon>Actinopterygii</taxon>
        <taxon>Neopterygii</taxon>
        <taxon>Teleostei</taxon>
        <taxon>Neoteleostei</taxon>
        <taxon>Acanthomorphata</taxon>
        <taxon>Ovalentaria</taxon>
        <taxon>Atherinomorphae</taxon>
        <taxon>Beloniformes</taxon>
        <taxon>Adrianichthyidae</taxon>
        <taxon>Oryziinae</taxon>
        <taxon>Oryzias</taxon>
    </lineage>
</organism>
<dbReference type="GO" id="GO:0001817">
    <property type="term" value="P:regulation of cytokine production"/>
    <property type="evidence" value="ECO:0007669"/>
    <property type="project" value="TreeGrafter"/>
</dbReference>
<dbReference type="Ensembl" id="ENSOMET00000026420.1">
    <property type="protein sequence ID" value="ENSOMEP00000017638.1"/>
    <property type="gene ID" value="ENSOMEG00000019331.1"/>
</dbReference>
<dbReference type="AlphaFoldDB" id="A0A3B3CIE8"/>
<keyword evidence="3" id="KW-0393">Immunoglobulin domain</keyword>
<dbReference type="Gene3D" id="2.60.40.10">
    <property type="entry name" value="Immunoglobulins"/>
    <property type="match status" value="1"/>
</dbReference>
<dbReference type="InterPro" id="IPR050504">
    <property type="entry name" value="IgSF_BTN/MOG"/>
</dbReference>
<evidence type="ECO:0000313" key="5">
    <source>
        <dbReference type="Ensembl" id="ENSOMEP00000017638.1"/>
    </source>
</evidence>
<protein>
    <recommendedName>
        <fullName evidence="4">Ig-like domain-containing protein</fullName>
    </recommendedName>
</protein>
<dbReference type="Pfam" id="PF07686">
    <property type="entry name" value="V-set"/>
    <property type="match status" value="1"/>
</dbReference>
<feature type="domain" description="Ig-like" evidence="4">
    <location>
        <begin position="33"/>
        <end position="130"/>
    </location>
</feature>
<dbReference type="PANTHER" id="PTHR24100">
    <property type="entry name" value="BUTYROPHILIN"/>
    <property type="match status" value="1"/>
</dbReference>
<dbReference type="PaxDb" id="30732-ENSOMEP00000017638"/>
<name>A0A3B3CIE8_ORYME</name>
<evidence type="ECO:0000256" key="2">
    <source>
        <dbReference type="ARBA" id="ARBA00023136"/>
    </source>
</evidence>
<comment type="subcellular location">
    <subcellularLocation>
        <location evidence="1">Membrane</location>
    </subcellularLocation>
</comment>
<dbReference type="InterPro" id="IPR013106">
    <property type="entry name" value="Ig_V-set"/>
</dbReference>
<dbReference type="InterPro" id="IPR007110">
    <property type="entry name" value="Ig-like_dom"/>
</dbReference>
<dbReference type="PROSITE" id="PS50835">
    <property type="entry name" value="IG_LIKE"/>
    <property type="match status" value="1"/>
</dbReference>
<evidence type="ECO:0000256" key="1">
    <source>
        <dbReference type="ARBA" id="ARBA00004370"/>
    </source>
</evidence>
<evidence type="ECO:0000256" key="3">
    <source>
        <dbReference type="ARBA" id="ARBA00023319"/>
    </source>
</evidence>
<dbReference type="GeneTree" id="ENSGT01030000239885"/>
<dbReference type="SUPFAM" id="SSF48726">
    <property type="entry name" value="Immunoglobulin"/>
    <property type="match status" value="1"/>
</dbReference>
<evidence type="ECO:0000259" key="4">
    <source>
        <dbReference type="PROSITE" id="PS50835"/>
    </source>
</evidence>
<dbReference type="GO" id="GO:0005102">
    <property type="term" value="F:signaling receptor binding"/>
    <property type="evidence" value="ECO:0007669"/>
    <property type="project" value="TreeGrafter"/>
</dbReference>
<dbReference type="InterPro" id="IPR013783">
    <property type="entry name" value="Ig-like_fold"/>
</dbReference>